<dbReference type="InterPro" id="IPR008822">
    <property type="entry name" value="Endonuclease_RusA-like"/>
</dbReference>
<dbReference type="EMBL" id="JAVAMP010000039">
    <property type="protein sequence ID" value="MDP5277249.1"/>
    <property type="molecule type" value="Genomic_DNA"/>
</dbReference>
<comment type="caution">
    <text evidence="1">The sequence shown here is derived from an EMBL/GenBank/DDBJ whole genome shotgun (WGS) entry which is preliminary data.</text>
</comment>
<reference evidence="1 2" key="1">
    <citation type="submission" date="2023-08" db="EMBL/GenBank/DDBJ databases">
        <authorList>
            <person name="Park J.-S."/>
        </authorList>
    </citation>
    <scope>NUCLEOTIDE SEQUENCE [LARGE SCALE GENOMIC DNA]</scope>
    <source>
        <strain evidence="1 2">2205SS18-9</strain>
    </source>
</reference>
<proteinExistence type="predicted"/>
<gene>
    <name evidence="1" type="ORF">Q5Y73_24510</name>
</gene>
<dbReference type="RefSeq" id="WP_305994548.1">
    <property type="nucleotide sequence ID" value="NZ_JAVAMP010000039.1"/>
</dbReference>
<evidence type="ECO:0000313" key="1">
    <source>
        <dbReference type="EMBL" id="MDP5277249.1"/>
    </source>
</evidence>
<name>A0ABT9J6L4_9BACL</name>
<dbReference type="SUPFAM" id="SSF103084">
    <property type="entry name" value="Holliday junction resolvase RusA"/>
    <property type="match status" value="1"/>
</dbReference>
<dbReference type="Proteomes" id="UP001231941">
    <property type="component" value="Unassembled WGS sequence"/>
</dbReference>
<organism evidence="1 2">
    <name type="scientific">Chengkuizengella axinellae</name>
    <dbReference type="NCBI Taxonomy" id="3064388"/>
    <lineage>
        <taxon>Bacteria</taxon>
        <taxon>Bacillati</taxon>
        <taxon>Bacillota</taxon>
        <taxon>Bacilli</taxon>
        <taxon>Bacillales</taxon>
        <taxon>Paenibacillaceae</taxon>
        <taxon>Chengkuizengella</taxon>
    </lineage>
</organism>
<accession>A0ABT9J6L4</accession>
<dbReference type="Gene3D" id="3.30.1330.70">
    <property type="entry name" value="Holliday junction resolvase RusA"/>
    <property type="match status" value="1"/>
</dbReference>
<keyword evidence="2" id="KW-1185">Reference proteome</keyword>
<sequence>MIKFVVHEEPVAQGRPRVTTKNGKPRLYDPDKSKHFKQLVAMIAKQYAPETLLDCPLVLRITFYRSIPTRFTKAERRQIQSGELRPITKPDIDNYVKAIKDALNKVIWTDDSKVVDLHAGKYYSDKPRVEIEILELSA</sequence>
<dbReference type="InterPro" id="IPR036614">
    <property type="entry name" value="RusA-like_sf"/>
</dbReference>
<evidence type="ECO:0000313" key="2">
    <source>
        <dbReference type="Proteomes" id="UP001231941"/>
    </source>
</evidence>
<protein>
    <submittedName>
        <fullName evidence="1">RusA family crossover junction endodeoxyribonuclease</fullName>
    </submittedName>
</protein>
<dbReference type="Pfam" id="PF05866">
    <property type="entry name" value="RusA"/>
    <property type="match status" value="1"/>
</dbReference>